<organism evidence="4 5">
    <name type="scientific">Acetobacteroides hydrogenigenes</name>
    <dbReference type="NCBI Taxonomy" id="979970"/>
    <lineage>
        <taxon>Bacteria</taxon>
        <taxon>Pseudomonadati</taxon>
        <taxon>Bacteroidota</taxon>
        <taxon>Bacteroidia</taxon>
        <taxon>Bacteroidales</taxon>
        <taxon>Rikenellaceae</taxon>
        <taxon>Acetobacteroides</taxon>
    </lineage>
</organism>
<dbReference type="InterPro" id="IPR047296">
    <property type="entry name" value="GIY-YIG_UvrC_Cho"/>
</dbReference>
<dbReference type="PANTHER" id="PTHR30231:SF41">
    <property type="entry name" value="DNA POLYMERASE III SUBUNIT EPSILON"/>
    <property type="match status" value="1"/>
</dbReference>
<dbReference type="InterPro" id="IPR006054">
    <property type="entry name" value="DnaQ"/>
</dbReference>
<evidence type="ECO:0000313" key="4">
    <source>
        <dbReference type="EMBL" id="TCN72268.1"/>
    </source>
</evidence>
<dbReference type="Proteomes" id="UP000294830">
    <property type="component" value="Unassembled WGS sequence"/>
</dbReference>
<dbReference type="PROSITE" id="PS50164">
    <property type="entry name" value="GIY_YIG"/>
    <property type="match status" value="1"/>
</dbReference>
<dbReference type="PANTHER" id="PTHR30231">
    <property type="entry name" value="DNA POLYMERASE III SUBUNIT EPSILON"/>
    <property type="match status" value="1"/>
</dbReference>
<evidence type="ECO:0000256" key="2">
    <source>
        <dbReference type="ARBA" id="ARBA00026073"/>
    </source>
</evidence>
<dbReference type="CDD" id="cd06127">
    <property type="entry name" value="DEDDh"/>
    <property type="match status" value="1"/>
</dbReference>
<comment type="subunit">
    <text evidence="2">DNA polymerase III contains a core (composed of alpha, epsilon and theta chains) that associates with a tau subunit. This core dimerizes to form the POLIII' complex. PolIII' associates with the gamma complex (composed of gamma, delta, delta', psi and chi chains) and with the beta chain to form the complete DNA polymerase III complex.</text>
</comment>
<dbReference type="OrthoDB" id="9803913at2"/>
<dbReference type="InterPro" id="IPR013520">
    <property type="entry name" value="Ribonucl_H"/>
</dbReference>
<dbReference type="Gene3D" id="3.30.420.10">
    <property type="entry name" value="Ribonuclease H-like superfamily/Ribonuclease H"/>
    <property type="match status" value="1"/>
</dbReference>
<dbReference type="InterPro" id="IPR000305">
    <property type="entry name" value="GIY-YIG_endonuc"/>
</dbReference>
<dbReference type="GO" id="GO:0006289">
    <property type="term" value="P:nucleotide-excision repair"/>
    <property type="evidence" value="ECO:0007669"/>
    <property type="project" value="InterPro"/>
</dbReference>
<dbReference type="NCBIfam" id="TIGR00573">
    <property type="entry name" value="dnaq"/>
    <property type="match status" value="1"/>
</dbReference>
<gene>
    <name evidence="4" type="ORF">CLV25_102234</name>
</gene>
<dbReference type="GO" id="GO:0008408">
    <property type="term" value="F:3'-5' exonuclease activity"/>
    <property type="evidence" value="ECO:0007669"/>
    <property type="project" value="TreeGrafter"/>
</dbReference>
<dbReference type="GO" id="GO:0005829">
    <property type="term" value="C:cytosol"/>
    <property type="evidence" value="ECO:0007669"/>
    <property type="project" value="TreeGrafter"/>
</dbReference>
<protein>
    <submittedName>
        <fullName evidence="4">DNA polymerase-3 subunit epsilon</fullName>
    </submittedName>
</protein>
<dbReference type="SUPFAM" id="SSF53098">
    <property type="entry name" value="Ribonuclease H-like"/>
    <property type="match status" value="1"/>
</dbReference>
<dbReference type="Pfam" id="PF00929">
    <property type="entry name" value="RNase_T"/>
    <property type="match status" value="1"/>
</dbReference>
<dbReference type="GO" id="GO:0003887">
    <property type="term" value="F:DNA-directed DNA polymerase activity"/>
    <property type="evidence" value="ECO:0007669"/>
    <property type="project" value="InterPro"/>
</dbReference>
<dbReference type="InterPro" id="IPR036397">
    <property type="entry name" value="RNaseH_sf"/>
</dbReference>
<dbReference type="Gene3D" id="3.40.1440.10">
    <property type="entry name" value="GIY-YIG endonuclease"/>
    <property type="match status" value="1"/>
</dbReference>
<reference evidence="4 5" key="1">
    <citation type="submission" date="2019-03" db="EMBL/GenBank/DDBJ databases">
        <title>Genomic Encyclopedia of Archaeal and Bacterial Type Strains, Phase II (KMG-II): from individual species to whole genera.</title>
        <authorList>
            <person name="Goeker M."/>
        </authorList>
    </citation>
    <scope>NUCLEOTIDE SEQUENCE [LARGE SCALE GENOMIC DNA]</scope>
    <source>
        <strain evidence="4 5">RL-C</strain>
    </source>
</reference>
<feature type="domain" description="GIY-YIG" evidence="3">
    <location>
        <begin position="205"/>
        <end position="282"/>
    </location>
</feature>
<dbReference type="AlphaFoldDB" id="A0A4R2ESN9"/>
<dbReference type="InterPro" id="IPR012337">
    <property type="entry name" value="RNaseH-like_sf"/>
</dbReference>
<dbReference type="GO" id="GO:0003677">
    <property type="term" value="F:DNA binding"/>
    <property type="evidence" value="ECO:0007669"/>
    <property type="project" value="InterPro"/>
</dbReference>
<dbReference type="FunFam" id="3.30.420.10:FF:000045">
    <property type="entry name" value="3'-5' exonuclease DinG"/>
    <property type="match status" value="1"/>
</dbReference>
<name>A0A4R2ESN9_9BACT</name>
<dbReference type="EMBL" id="SLWB01000002">
    <property type="protein sequence ID" value="TCN72268.1"/>
    <property type="molecule type" value="Genomic_DNA"/>
</dbReference>
<dbReference type="CDD" id="cd10434">
    <property type="entry name" value="GIY-YIG_UvrC_Cho"/>
    <property type="match status" value="1"/>
</dbReference>
<dbReference type="RefSeq" id="WP_131838323.1">
    <property type="nucleotide sequence ID" value="NZ_SLWB01000002.1"/>
</dbReference>
<dbReference type="GO" id="GO:0045004">
    <property type="term" value="P:DNA replication proofreading"/>
    <property type="evidence" value="ECO:0007669"/>
    <property type="project" value="TreeGrafter"/>
</dbReference>
<accession>A0A4R2ESN9</accession>
<evidence type="ECO:0000256" key="1">
    <source>
        <dbReference type="ARBA" id="ARBA00025483"/>
    </source>
</evidence>
<evidence type="ECO:0000313" key="5">
    <source>
        <dbReference type="Proteomes" id="UP000294830"/>
    </source>
</evidence>
<keyword evidence="5" id="KW-1185">Reference proteome</keyword>
<dbReference type="SMART" id="SM00479">
    <property type="entry name" value="EXOIII"/>
    <property type="match status" value="1"/>
</dbReference>
<proteinExistence type="predicted"/>
<comment type="caution">
    <text evidence="4">The sequence shown here is derived from an EMBL/GenBank/DDBJ whole genome shotgun (WGS) entry which is preliminary data.</text>
</comment>
<sequence>MNYQEEVGMQNQRFAVVDIETSGGDPKRERITEIAIYLLEGGKIVEEFSTLLNPEKSIPSYITKLTGITNEMVRNAPKFYEVAKRIVEITQDAIFVGHNVGFDYGFVQNEFKRLGYRYRRVTFDTVRVSRKLLPGHASYSLGNLSADLGITLENRHRAAGDARATVDLFRILLDKAVEEEIVSTIQIEKKFGKNISRMLFETLPEDTGVYYLHDSSGNIIYIGKGTNIAKRATTHFASYNDPKAHDMCSRVADISYELTTSELIALLKEDIEIKRQRPLFNHLQRRKSSGYGLYATYNDEGYLALGIAKSSKNGVLVATFPSVQKAKKMLFSLIEQFSLCQKICGLYKSTGACFHYQIGICKGACRGEEDPDLYNQRVEQAIAYLNDITKNFFVVEEDKDSDMVSIVKVEKGKFVGYGYASKDFLSGNQHELHDLITSSTETSNSIKIINAYIGKSRTAKVIQF</sequence>
<evidence type="ECO:0000259" key="3">
    <source>
        <dbReference type="PROSITE" id="PS50164"/>
    </source>
</evidence>
<dbReference type="SUPFAM" id="SSF82771">
    <property type="entry name" value="GIY-YIG endonuclease"/>
    <property type="match status" value="1"/>
</dbReference>
<dbReference type="InterPro" id="IPR035901">
    <property type="entry name" value="GIY-YIG_endonuc_sf"/>
</dbReference>
<dbReference type="SMART" id="SM00465">
    <property type="entry name" value="GIYc"/>
    <property type="match status" value="1"/>
</dbReference>
<comment type="function">
    <text evidence="1">DNA polymerase III is a complex, multichain enzyme responsible for most of the replicative synthesis in bacteria. The epsilon subunit contain the editing function and is a proofreading 3'-5' exonuclease.</text>
</comment>